<feature type="region of interest" description="Disordered" evidence="1">
    <location>
        <begin position="221"/>
        <end position="243"/>
    </location>
</feature>
<dbReference type="PANTHER" id="PTHR33480">
    <property type="entry name" value="SET DOMAIN-CONTAINING PROTEIN-RELATED"/>
    <property type="match status" value="1"/>
</dbReference>
<feature type="region of interest" description="Disordered" evidence="1">
    <location>
        <begin position="1040"/>
        <end position="1066"/>
    </location>
</feature>
<gene>
    <name evidence="3" type="primary">LOC111124304</name>
</gene>
<dbReference type="OrthoDB" id="5376140at2759"/>
<feature type="compositionally biased region" description="Low complexity" evidence="1">
    <location>
        <begin position="50"/>
        <end position="72"/>
    </location>
</feature>
<feature type="region of interest" description="Disordered" evidence="1">
    <location>
        <begin position="1293"/>
        <end position="1351"/>
    </location>
</feature>
<feature type="region of interest" description="Disordered" evidence="1">
    <location>
        <begin position="149"/>
        <end position="168"/>
    </location>
</feature>
<feature type="region of interest" description="Disordered" evidence="1">
    <location>
        <begin position="50"/>
        <end position="104"/>
    </location>
</feature>
<feature type="region of interest" description="Disordered" evidence="1">
    <location>
        <begin position="632"/>
        <end position="956"/>
    </location>
</feature>
<evidence type="ECO:0000313" key="2">
    <source>
        <dbReference type="Proteomes" id="UP000694844"/>
    </source>
</evidence>
<feature type="region of interest" description="Disordered" evidence="1">
    <location>
        <begin position="1160"/>
        <end position="1184"/>
    </location>
</feature>
<protein>
    <submittedName>
        <fullName evidence="3">Uncharacterized protein LOC111124304</fullName>
    </submittedName>
</protein>
<feature type="compositionally biased region" description="Low complexity" evidence="1">
    <location>
        <begin position="1043"/>
        <end position="1058"/>
    </location>
</feature>
<reference evidence="3" key="1">
    <citation type="submission" date="2025-08" db="UniProtKB">
        <authorList>
            <consortium name="RefSeq"/>
        </authorList>
    </citation>
    <scope>IDENTIFICATION</scope>
    <source>
        <tissue evidence="3">Whole sample</tissue>
    </source>
</reference>
<proteinExistence type="predicted"/>
<feature type="compositionally biased region" description="Polar residues" evidence="1">
    <location>
        <begin position="1200"/>
        <end position="1212"/>
    </location>
</feature>
<dbReference type="RefSeq" id="XP_022322865.1">
    <property type="nucleotide sequence ID" value="XM_022467157.1"/>
</dbReference>
<feature type="compositionally biased region" description="Polar residues" evidence="1">
    <location>
        <begin position="684"/>
        <end position="699"/>
    </location>
</feature>
<sequence>MSLKLKCFEMFPIHSVRPHKGTSEYSDPPSFSSSKEIDQAVHAGCQREVGNVRNQRGVGNGQNQRGVGKVQNPVDFVRPQKGTSEYSDPPSFSSSKEIDQAGHAGCQREVGNIRNQREVGNMQNQMGVGNGQNQRGVGNVQDPVDFVRPQKGTSEYSDPPSFSSSKEIDQAGHAGCQREVGNIRNQREVGNMQNQMGVGNGQNQRGVGNVQDPVDFVRTRKGTSEYSDPPSFSSSKEIDQAGHAGCQTEVVSVRNQRELGNVQNHRGVGKVQNPVDFVRPQKGTSEYSDPPSFSSSKEIDQAGHAGCQREVDNIRNQREVGNMQNQRGVGNGQNQRGVGTEQNPVDFVRTQKGTSEYSDPPSFFSSKEIDQAGHAGCQRAVGNIQNQREVGNGQNQKGVGNVQNPVDCVRTQMGTSEYSDRPSFSSSKEIDQAGHAGCQRAVGNIQNQREVGNVQNQRGVGNGQNRRGVRKVQNPVDFGCQREVGNIQKQREVGNMQNQRGVGNGQNQRGVGNVQNPVDFVRTQMGTSEYSDPPSFSSSKEIDQAGHAGCQREVGNVRNQRGVGNMQNQRGVGNGQNQRGVGKVQNPVDFVRPQKGTSEYSDPPSFSSSKEIDQAGHAGCQREVGNVQNQRGVGNVQSQRGVGNVQNPVDFVRPQKGTSEYSDPPSFSSSKEIDQAGHAGCQREVSNMQNQRGVRNVQNPVDFVRTRKGTSEYSDPPSFSSSKEIDQAGHAGCQREVGNVRNQKRVGNGQNQRGVGKVQNPVDFVRPQKGTSEYSDPPSFSSSKEIDQAGHAGCQREVGNVQNQRGVGNVQNQREVGNMQNQRGVGNGQNQRGVGNGQNQRGVGNGQNQRGVGNGQNQRGVGNGQNQRGVGNGQNQRGVGNGQNPVDFVRTQKGTSEYSDPPSFSSSKEIDQDGHAGCQREVSSIQNQREVGNGQNQRGVGNVKNQRGVGKVQNPVDFGCQREVGNIQNQREVGNMQNQRGVGNGQNQRVVGNVQNPVDFVRTQKGTTEYSDPPSFSSYKEIDQAGHAGCQREVSSIQNQREVGNGQNQRGVGNVKNQRGVGKVQNPVDFGCQREVGNIQNQREVGNMQNQRGVGNGQNQRVVGNVQNPVDFVRTQKGTSAYSDPPSFSSSKEIDQAGHAGCQREVGNVRYHVDFVRTQKGTSECSDPPSFSSSKEIDQAGHAGCQREVSNIQNQREVGNVQNQRGVGNVQNPVDFVRPQKGTSEYSDPPSSFSSSKEIDQAGHAGCQRGVGNVQNQRGVGNVQNHRGVCCVRHPVDFDEVLLDDFEIVDDSFDEDYIPSPSDLMDYDSDFSSSESDVIPFHNKKDQKGYNNGGDENSNDENSLEDNETSGKMEQILPSFEKRKSQGSVEDSIVVLQTHNEGSRSYDKKYFCLFCEQYQAKLPRHLTTRHKNEIEVAKYLVEKDPKVKRNILTRLRNLGSHKHNMEVIRERKGELLVVYRPSEPTQWSDYSPCPYCYGYYASSVLWKHAKRCNFTPGLRKHGKILENSRILLPCAEDNISDGLRKILLTMKDDTVSLIVKNDSLIRQLGQKLSSKHGNNKESYHYIRNSLREMGRLLICANEKTGSSNELSSYIDPFQFDLLVKCTREVAGCSQETSQFKTPSLALKIGCSLKKCAGILKGNALRTGDESLERKAAKFMELYDLK</sequence>
<feature type="compositionally biased region" description="Low complexity" evidence="1">
    <location>
        <begin position="931"/>
        <end position="946"/>
    </location>
</feature>
<dbReference type="GeneID" id="111124304"/>
<feature type="compositionally biased region" description="Polar residues" evidence="1">
    <location>
        <begin position="921"/>
        <end position="930"/>
    </location>
</feature>
<feature type="region of interest" description="Disordered" evidence="1">
    <location>
        <begin position="323"/>
        <end position="343"/>
    </location>
</feature>
<feature type="region of interest" description="Disordered" evidence="1">
    <location>
        <begin position="1200"/>
        <end position="1259"/>
    </location>
</feature>
<feature type="compositionally biased region" description="Low complexity" evidence="1">
    <location>
        <begin position="1224"/>
        <end position="1236"/>
    </location>
</feature>
<feature type="region of interest" description="Disordered" evidence="1">
    <location>
        <begin position="17"/>
        <end position="38"/>
    </location>
</feature>
<feature type="compositionally biased region" description="Low complexity" evidence="1">
    <location>
        <begin position="154"/>
        <end position="165"/>
    </location>
</feature>
<feature type="compositionally biased region" description="Low complexity" evidence="1">
    <location>
        <begin position="1248"/>
        <end position="1259"/>
    </location>
</feature>
<feature type="compositionally biased region" description="Low complexity" evidence="1">
    <location>
        <begin position="224"/>
        <end position="235"/>
    </location>
</feature>
<feature type="compositionally biased region" description="Polar residues" evidence="1">
    <location>
        <begin position="632"/>
        <end position="647"/>
    </location>
</feature>
<evidence type="ECO:0000313" key="3">
    <source>
        <dbReference type="RefSeq" id="XP_022322865.1"/>
    </source>
</evidence>
<keyword evidence="2" id="KW-1185">Reference proteome</keyword>
<dbReference type="Proteomes" id="UP000694844">
    <property type="component" value="Chromosome 3"/>
</dbReference>
<feature type="region of interest" description="Disordered" evidence="1">
    <location>
        <begin position="563"/>
        <end position="618"/>
    </location>
</feature>
<feature type="compositionally biased region" description="Low complexity" evidence="1">
    <location>
        <begin position="772"/>
        <end position="783"/>
    </location>
</feature>
<dbReference type="PANTHER" id="PTHR33480:SF1">
    <property type="entry name" value="TYR RECOMBINASE DOMAIN-CONTAINING PROTEIN"/>
    <property type="match status" value="1"/>
</dbReference>
<feature type="compositionally biased region" description="Low complexity" evidence="1">
    <location>
        <begin position="896"/>
        <end position="907"/>
    </location>
</feature>
<feature type="compositionally biased region" description="Acidic residues" evidence="1">
    <location>
        <begin position="1337"/>
        <end position="1348"/>
    </location>
</feature>
<feature type="compositionally biased region" description="Low complexity" evidence="1">
    <location>
        <begin position="1163"/>
        <end position="1174"/>
    </location>
</feature>
<accession>A0A8B8D5C0</accession>
<organism evidence="2 3">
    <name type="scientific">Crassostrea virginica</name>
    <name type="common">Eastern oyster</name>
    <dbReference type="NCBI Taxonomy" id="6565"/>
    <lineage>
        <taxon>Eukaryota</taxon>
        <taxon>Metazoa</taxon>
        <taxon>Spiralia</taxon>
        <taxon>Lophotrochozoa</taxon>
        <taxon>Mollusca</taxon>
        <taxon>Bivalvia</taxon>
        <taxon>Autobranchia</taxon>
        <taxon>Pteriomorphia</taxon>
        <taxon>Ostreida</taxon>
        <taxon>Ostreoidea</taxon>
        <taxon>Ostreidae</taxon>
        <taxon>Crassostrea</taxon>
    </lineage>
</organism>
<feature type="compositionally biased region" description="Low complexity" evidence="1">
    <location>
        <begin position="563"/>
        <end position="586"/>
    </location>
</feature>
<dbReference type="KEGG" id="cvn:111124304"/>
<feature type="compositionally biased region" description="Low complexity" evidence="1">
    <location>
        <begin position="798"/>
        <end position="884"/>
    </location>
</feature>
<feature type="compositionally biased region" description="Low complexity" evidence="1">
    <location>
        <begin position="84"/>
        <end position="95"/>
    </location>
</feature>
<feature type="compositionally biased region" description="Low complexity" evidence="1">
    <location>
        <begin position="23"/>
        <end position="34"/>
    </location>
</feature>
<feature type="compositionally biased region" description="Low complexity" evidence="1">
    <location>
        <begin position="659"/>
        <end position="670"/>
    </location>
</feature>
<feature type="compositionally biased region" description="Low complexity" evidence="1">
    <location>
        <begin position="285"/>
        <end position="296"/>
    </location>
</feature>
<evidence type="ECO:0000256" key="1">
    <source>
        <dbReference type="SAM" id="MobiDB-lite"/>
    </source>
</evidence>
<feature type="region of interest" description="Disordered" evidence="1">
    <location>
        <begin position="275"/>
        <end position="305"/>
    </location>
</feature>
<feature type="compositionally biased region" description="Low complexity" evidence="1">
    <location>
        <begin position="711"/>
        <end position="722"/>
    </location>
</feature>
<feature type="compositionally biased region" description="Low complexity" evidence="1">
    <location>
        <begin position="598"/>
        <end position="609"/>
    </location>
</feature>
<name>A0A8B8D5C0_CRAVI</name>
<feature type="compositionally biased region" description="Low complexity" evidence="1">
    <location>
        <begin position="323"/>
        <end position="339"/>
    </location>
</feature>